<reference evidence="1 2" key="1">
    <citation type="submission" date="2018-06" db="EMBL/GenBank/DDBJ databases">
        <title>The draft genome sequence of Crocinitomix sp. SM1701.</title>
        <authorList>
            <person name="Zhang X."/>
        </authorList>
    </citation>
    <scope>NUCLEOTIDE SEQUENCE [LARGE SCALE GENOMIC DNA]</scope>
    <source>
        <strain evidence="1 2">SM1701</strain>
    </source>
</reference>
<evidence type="ECO:0000313" key="1">
    <source>
        <dbReference type="EMBL" id="PZE15875.1"/>
    </source>
</evidence>
<sequence length="264" mass="30600">MKNTLFTLILFISNLALGQQYDGLHIEKNNVDKDNSIYTFGKTFVFNFNILANNSDYFIQKNETDTFVLTENMDSLKISEIHLTVLKPKLFKRTNLRQTEVLYSYAPNPTSVSSTGIVENNINIWMHPPRNGFFKSLETCPFPYIKLDKPIGYKWSDSMRIGNHWSDKIWGEWEGRLLLKYDYEIIGKEKIDTEFGKIDCIVVNAVANSRIGQSKLTAYFSEKYGFVKLEYTLFNGIKIDLNLGQIINGSILRDGKDFFENKYK</sequence>
<dbReference type="OrthoDB" id="980385at2"/>
<comment type="caution">
    <text evidence="1">The sequence shown here is derived from an EMBL/GenBank/DDBJ whole genome shotgun (WGS) entry which is preliminary data.</text>
</comment>
<gene>
    <name evidence="1" type="ORF">DNU06_15970</name>
</gene>
<dbReference type="EMBL" id="QKSB01000015">
    <property type="protein sequence ID" value="PZE15875.1"/>
    <property type="molecule type" value="Genomic_DNA"/>
</dbReference>
<accession>A0A2W1N9D9</accession>
<proteinExistence type="predicted"/>
<evidence type="ECO:0000313" key="2">
    <source>
        <dbReference type="Proteomes" id="UP000249248"/>
    </source>
</evidence>
<keyword evidence="2" id="KW-1185">Reference proteome</keyword>
<dbReference type="RefSeq" id="WP_111064505.1">
    <property type="nucleotide sequence ID" value="NZ_JBHUCU010000016.1"/>
</dbReference>
<organism evidence="1 2">
    <name type="scientific">Putridiphycobacter roseus</name>
    <dbReference type="NCBI Taxonomy" id="2219161"/>
    <lineage>
        <taxon>Bacteria</taxon>
        <taxon>Pseudomonadati</taxon>
        <taxon>Bacteroidota</taxon>
        <taxon>Flavobacteriia</taxon>
        <taxon>Flavobacteriales</taxon>
        <taxon>Crocinitomicaceae</taxon>
        <taxon>Putridiphycobacter</taxon>
    </lineage>
</organism>
<dbReference type="Proteomes" id="UP000249248">
    <property type="component" value="Unassembled WGS sequence"/>
</dbReference>
<dbReference type="AlphaFoldDB" id="A0A2W1N9D9"/>
<name>A0A2W1N9D9_9FLAO</name>
<protein>
    <submittedName>
        <fullName evidence="1">Uncharacterized protein</fullName>
    </submittedName>
</protein>